<dbReference type="Gramene" id="CDF32671">
    <property type="protein sequence ID" value="CDF32671"/>
    <property type="gene ID" value="CHC_T00001547001"/>
</dbReference>
<name>R7Q5M0_CHOCR</name>
<accession>R7Q5M0</accession>
<evidence type="ECO:0000313" key="1">
    <source>
        <dbReference type="EMBL" id="CDF32671.1"/>
    </source>
</evidence>
<organism evidence="1 2">
    <name type="scientific">Chondrus crispus</name>
    <name type="common">Carrageen Irish moss</name>
    <name type="synonym">Polymorpha crispa</name>
    <dbReference type="NCBI Taxonomy" id="2769"/>
    <lineage>
        <taxon>Eukaryota</taxon>
        <taxon>Rhodophyta</taxon>
        <taxon>Florideophyceae</taxon>
        <taxon>Rhodymeniophycidae</taxon>
        <taxon>Gigartinales</taxon>
        <taxon>Gigartinaceae</taxon>
        <taxon>Chondrus</taxon>
    </lineage>
</organism>
<dbReference type="EMBL" id="HG001531">
    <property type="protein sequence ID" value="CDF32671.1"/>
    <property type="molecule type" value="Genomic_DNA"/>
</dbReference>
<sequence>MNNTCAYHEIKATSSSKNIEAVTINRLSRATQMAGSTLTSWTMRHVLALQGFPHLKEDCSEIGRQPQNILYTMLRIPKSDKNNRILHAISCIGGTDGGERLVYKKNAEMASNLFPSTTIPASTDSKAVTHQTE</sequence>
<reference evidence="2" key="1">
    <citation type="journal article" date="2013" name="Proc. Natl. Acad. Sci. U.S.A.">
        <title>Genome structure and metabolic features in the red seaweed Chondrus crispus shed light on evolution of the Archaeplastida.</title>
        <authorList>
            <person name="Collen J."/>
            <person name="Porcel B."/>
            <person name="Carre W."/>
            <person name="Ball S.G."/>
            <person name="Chaparro C."/>
            <person name="Tonon T."/>
            <person name="Barbeyron T."/>
            <person name="Michel G."/>
            <person name="Noel B."/>
            <person name="Valentin K."/>
            <person name="Elias M."/>
            <person name="Artiguenave F."/>
            <person name="Arun A."/>
            <person name="Aury J.M."/>
            <person name="Barbosa-Neto J.F."/>
            <person name="Bothwell J.H."/>
            <person name="Bouget F.Y."/>
            <person name="Brillet L."/>
            <person name="Cabello-Hurtado F."/>
            <person name="Capella-Gutierrez S."/>
            <person name="Charrier B."/>
            <person name="Cladiere L."/>
            <person name="Cock J.M."/>
            <person name="Coelho S.M."/>
            <person name="Colleoni C."/>
            <person name="Czjzek M."/>
            <person name="Da Silva C."/>
            <person name="Delage L."/>
            <person name="Denoeud F."/>
            <person name="Deschamps P."/>
            <person name="Dittami S.M."/>
            <person name="Gabaldon T."/>
            <person name="Gachon C.M."/>
            <person name="Groisillier A."/>
            <person name="Herve C."/>
            <person name="Jabbari K."/>
            <person name="Katinka M."/>
            <person name="Kloareg B."/>
            <person name="Kowalczyk N."/>
            <person name="Labadie K."/>
            <person name="Leblanc C."/>
            <person name="Lopez P.J."/>
            <person name="McLachlan D.H."/>
            <person name="Meslet-Cladiere L."/>
            <person name="Moustafa A."/>
            <person name="Nehr Z."/>
            <person name="Nyvall Collen P."/>
            <person name="Panaud O."/>
            <person name="Partensky F."/>
            <person name="Poulain J."/>
            <person name="Rensing S.A."/>
            <person name="Rousvoal S."/>
            <person name="Samson G."/>
            <person name="Symeonidi A."/>
            <person name="Weissenbach J."/>
            <person name="Zambounis A."/>
            <person name="Wincker P."/>
            <person name="Boyen C."/>
        </authorList>
    </citation>
    <scope>NUCLEOTIDE SEQUENCE [LARGE SCALE GENOMIC DNA]</scope>
    <source>
        <strain evidence="2">cv. Stackhouse</strain>
    </source>
</reference>
<proteinExistence type="predicted"/>
<dbReference type="Proteomes" id="UP000012073">
    <property type="component" value="Unassembled WGS sequence"/>
</dbReference>
<dbReference type="RefSeq" id="XP_005712442.1">
    <property type="nucleotide sequence ID" value="XM_005712385.1"/>
</dbReference>
<protein>
    <submittedName>
        <fullName evidence="1">Uncharacterized protein</fullName>
    </submittedName>
</protein>
<evidence type="ECO:0000313" key="2">
    <source>
        <dbReference type="Proteomes" id="UP000012073"/>
    </source>
</evidence>
<dbReference type="AlphaFoldDB" id="R7Q5M0"/>
<dbReference type="GeneID" id="17320149"/>
<keyword evidence="2" id="KW-1185">Reference proteome</keyword>
<dbReference type="KEGG" id="ccp:CHC_T00001547001"/>
<gene>
    <name evidence="1" type="ORF">CHC_T00001547001</name>
</gene>